<reference evidence="1 2" key="1">
    <citation type="submission" date="2023-06" db="EMBL/GenBank/DDBJ databases">
        <title>Pelomonas sp. PFR6 16S ribosomal RNA gene Genome sequencing and assembly.</title>
        <authorList>
            <person name="Woo H."/>
        </authorList>
    </citation>
    <scope>NUCLEOTIDE SEQUENCE [LARGE SCALE GENOMIC DNA]</scope>
    <source>
        <strain evidence="1 2">PFR6</strain>
    </source>
</reference>
<comment type="caution">
    <text evidence="1">The sequence shown here is derived from an EMBL/GenBank/DDBJ whole genome shotgun (WGS) entry which is preliminary data.</text>
</comment>
<protein>
    <recommendedName>
        <fullName evidence="3">DUF1579 domain-containing protein</fullName>
    </recommendedName>
</protein>
<dbReference type="EMBL" id="JAUHHC010000004">
    <property type="protein sequence ID" value="MDN3922103.1"/>
    <property type="molecule type" value="Genomic_DNA"/>
</dbReference>
<accession>A0ABT8DVD2</accession>
<evidence type="ECO:0008006" key="3">
    <source>
        <dbReference type="Google" id="ProtNLM"/>
    </source>
</evidence>
<organism evidence="1 2">
    <name type="scientific">Roseateles violae</name>
    <dbReference type="NCBI Taxonomy" id="3058042"/>
    <lineage>
        <taxon>Bacteria</taxon>
        <taxon>Pseudomonadati</taxon>
        <taxon>Pseudomonadota</taxon>
        <taxon>Betaproteobacteria</taxon>
        <taxon>Burkholderiales</taxon>
        <taxon>Sphaerotilaceae</taxon>
        <taxon>Roseateles</taxon>
    </lineage>
</organism>
<dbReference type="Proteomes" id="UP001228044">
    <property type="component" value="Unassembled WGS sequence"/>
</dbReference>
<proteinExistence type="predicted"/>
<evidence type="ECO:0000313" key="2">
    <source>
        <dbReference type="Proteomes" id="UP001228044"/>
    </source>
</evidence>
<gene>
    <name evidence="1" type="ORF">QWJ38_17570</name>
</gene>
<name>A0ABT8DVD2_9BURK</name>
<evidence type="ECO:0000313" key="1">
    <source>
        <dbReference type="EMBL" id="MDN3922103.1"/>
    </source>
</evidence>
<dbReference type="RefSeq" id="WP_290360399.1">
    <property type="nucleotide sequence ID" value="NZ_JAUHHC010000004.1"/>
</dbReference>
<keyword evidence="2" id="KW-1185">Reference proteome</keyword>
<sequence length="162" mass="18310">MGTAADFDFLVGAWRIRNRKLLKPLQGADDWEQFGASMRMSKLPGGIGNVDDFTPEGDWRPGFVGMSLRVFNPLTGLWSIFWLNNRDGGLEAATGHLLPPVVGGFDGDRGIFEGDDRYDGRTIRVRYQWDRLGTEQLRWQQAFSSDGGCSWETNWVMEMSRA</sequence>